<dbReference type="EMBL" id="GL876967">
    <property type="protein sequence ID" value="KLU82960.1"/>
    <property type="molecule type" value="Genomic_DNA"/>
</dbReference>
<evidence type="ECO:0000313" key="2">
    <source>
        <dbReference type="EMBL" id="KLU82960.1"/>
    </source>
</evidence>
<reference evidence="4" key="2">
    <citation type="submission" date="2010-05" db="EMBL/GenBank/DDBJ databases">
        <title>The genome sequence of Magnaporthe poae strain ATCC 64411.</title>
        <authorList>
            <person name="Ma L.-J."/>
            <person name="Dead R."/>
            <person name="Young S."/>
            <person name="Zeng Q."/>
            <person name="Koehrsen M."/>
            <person name="Alvarado L."/>
            <person name="Berlin A."/>
            <person name="Chapman S.B."/>
            <person name="Chen Z."/>
            <person name="Freedman E."/>
            <person name="Gellesch M."/>
            <person name="Goldberg J."/>
            <person name="Griggs A."/>
            <person name="Gujja S."/>
            <person name="Heilman E.R."/>
            <person name="Heiman D."/>
            <person name="Hepburn T."/>
            <person name="Howarth C."/>
            <person name="Jen D."/>
            <person name="Larson L."/>
            <person name="Mehta T."/>
            <person name="Neiman D."/>
            <person name="Pearson M."/>
            <person name="Roberts A."/>
            <person name="Saif S."/>
            <person name="Shea T."/>
            <person name="Shenoy N."/>
            <person name="Sisk P."/>
            <person name="Stolte C."/>
            <person name="Sykes S."/>
            <person name="Walk T."/>
            <person name="White J."/>
            <person name="Yandava C."/>
            <person name="Haas B."/>
            <person name="Nusbaum C."/>
            <person name="Birren B."/>
        </authorList>
    </citation>
    <scope>NUCLEOTIDE SEQUENCE [LARGE SCALE GENOMIC DNA]</scope>
    <source>
        <strain evidence="4">ATCC 64411 / 73-15</strain>
    </source>
</reference>
<evidence type="ECO:0000256" key="1">
    <source>
        <dbReference type="SAM" id="MobiDB-lite"/>
    </source>
</evidence>
<dbReference type="eggNOG" id="ENOG502RN47">
    <property type="taxonomic scope" value="Eukaryota"/>
</dbReference>
<dbReference type="Proteomes" id="UP000011715">
    <property type="component" value="Unassembled WGS sequence"/>
</dbReference>
<feature type="compositionally biased region" description="Low complexity" evidence="1">
    <location>
        <begin position="74"/>
        <end position="85"/>
    </location>
</feature>
<name>A0A0C4DQ89_MAGP6</name>
<feature type="region of interest" description="Disordered" evidence="1">
    <location>
        <begin position="1"/>
        <end position="104"/>
    </location>
</feature>
<evidence type="ECO:0000313" key="4">
    <source>
        <dbReference type="Proteomes" id="UP000011715"/>
    </source>
</evidence>
<evidence type="ECO:0000313" key="3">
    <source>
        <dbReference type="EnsemblFungi" id="MAPG_02027T0"/>
    </source>
</evidence>
<gene>
    <name evidence="2" type="ORF">MAPG_02027</name>
</gene>
<feature type="region of interest" description="Disordered" evidence="1">
    <location>
        <begin position="137"/>
        <end position="159"/>
    </location>
</feature>
<dbReference type="VEuPathDB" id="FungiDB:MAPG_02027"/>
<protein>
    <submittedName>
        <fullName evidence="2 3">Uncharacterized protein</fullName>
    </submittedName>
</protein>
<proteinExistence type="predicted"/>
<dbReference type="AlphaFoldDB" id="A0A0C4DQ89"/>
<reference evidence="3" key="4">
    <citation type="journal article" date="2015" name="G3 (Bethesda)">
        <title>Genome sequences of three phytopathogenic species of the Magnaporthaceae family of fungi.</title>
        <authorList>
            <person name="Okagaki L.H."/>
            <person name="Nunes C.C."/>
            <person name="Sailsbery J."/>
            <person name="Clay B."/>
            <person name="Brown D."/>
            <person name="John T."/>
            <person name="Oh Y."/>
            <person name="Young N."/>
            <person name="Fitzgerald M."/>
            <person name="Haas B.J."/>
            <person name="Zeng Q."/>
            <person name="Young S."/>
            <person name="Adiconis X."/>
            <person name="Fan L."/>
            <person name="Levin J.Z."/>
            <person name="Mitchell T.K."/>
            <person name="Okubara P.A."/>
            <person name="Farman M.L."/>
            <person name="Kohn L.M."/>
            <person name="Birren B."/>
            <person name="Ma L.-J."/>
            <person name="Dean R.A."/>
        </authorList>
    </citation>
    <scope>NUCLEOTIDE SEQUENCE</scope>
    <source>
        <strain evidence="3">ATCC 64411 / 73-15</strain>
    </source>
</reference>
<reference evidence="2" key="1">
    <citation type="submission" date="2010-05" db="EMBL/GenBank/DDBJ databases">
        <title>The Genome Sequence of Magnaporthe poae strain ATCC 64411.</title>
        <authorList>
            <consortium name="The Broad Institute Genome Sequencing Platform"/>
            <consortium name="Broad Institute Genome Sequencing Center for Infectious Disease"/>
            <person name="Ma L.-J."/>
            <person name="Dead R."/>
            <person name="Young S."/>
            <person name="Zeng Q."/>
            <person name="Koehrsen M."/>
            <person name="Alvarado L."/>
            <person name="Berlin A."/>
            <person name="Chapman S.B."/>
            <person name="Chen Z."/>
            <person name="Freedman E."/>
            <person name="Gellesch M."/>
            <person name="Goldberg J."/>
            <person name="Griggs A."/>
            <person name="Gujja S."/>
            <person name="Heilman E.R."/>
            <person name="Heiman D."/>
            <person name="Hepburn T."/>
            <person name="Howarth C."/>
            <person name="Jen D."/>
            <person name="Larson L."/>
            <person name="Mehta T."/>
            <person name="Neiman D."/>
            <person name="Pearson M."/>
            <person name="Roberts A."/>
            <person name="Saif S."/>
            <person name="Shea T."/>
            <person name="Shenoy N."/>
            <person name="Sisk P."/>
            <person name="Stolte C."/>
            <person name="Sykes S."/>
            <person name="Walk T."/>
            <person name="White J."/>
            <person name="Yandava C."/>
            <person name="Haas B."/>
            <person name="Nusbaum C."/>
            <person name="Birren B."/>
        </authorList>
    </citation>
    <scope>NUCLEOTIDE SEQUENCE</scope>
    <source>
        <strain evidence="2">ATCC 64411</strain>
    </source>
</reference>
<reference evidence="2" key="3">
    <citation type="submission" date="2011-03" db="EMBL/GenBank/DDBJ databases">
        <title>Annotation of Magnaporthe poae ATCC 64411.</title>
        <authorList>
            <person name="Ma L.-J."/>
            <person name="Dead R."/>
            <person name="Young S.K."/>
            <person name="Zeng Q."/>
            <person name="Gargeya S."/>
            <person name="Fitzgerald M."/>
            <person name="Haas B."/>
            <person name="Abouelleil A."/>
            <person name="Alvarado L."/>
            <person name="Arachchi H.M."/>
            <person name="Berlin A."/>
            <person name="Brown A."/>
            <person name="Chapman S.B."/>
            <person name="Chen Z."/>
            <person name="Dunbar C."/>
            <person name="Freedman E."/>
            <person name="Gearin G."/>
            <person name="Gellesch M."/>
            <person name="Goldberg J."/>
            <person name="Griggs A."/>
            <person name="Gujja S."/>
            <person name="Heiman D."/>
            <person name="Howarth C."/>
            <person name="Larson L."/>
            <person name="Lui A."/>
            <person name="MacDonald P.J.P."/>
            <person name="Mehta T."/>
            <person name="Montmayeur A."/>
            <person name="Murphy C."/>
            <person name="Neiman D."/>
            <person name="Pearson M."/>
            <person name="Priest M."/>
            <person name="Roberts A."/>
            <person name="Saif S."/>
            <person name="Shea T."/>
            <person name="Shenoy N."/>
            <person name="Sisk P."/>
            <person name="Stolte C."/>
            <person name="Sykes S."/>
            <person name="Yandava C."/>
            <person name="Wortman J."/>
            <person name="Nusbaum C."/>
            <person name="Birren B."/>
        </authorList>
    </citation>
    <scope>NUCLEOTIDE SEQUENCE</scope>
    <source>
        <strain evidence="2">ATCC 64411</strain>
    </source>
</reference>
<feature type="region of interest" description="Disordered" evidence="1">
    <location>
        <begin position="215"/>
        <end position="256"/>
    </location>
</feature>
<feature type="compositionally biased region" description="Polar residues" evidence="1">
    <location>
        <begin position="42"/>
        <end position="60"/>
    </location>
</feature>
<organism evidence="3 4">
    <name type="scientific">Magnaporthiopsis poae (strain ATCC 64411 / 73-15)</name>
    <name type="common">Kentucky bluegrass fungus</name>
    <name type="synonym">Magnaporthe poae</name>
    <dbReference type="NCBI Taxonomy" id="644358"/>
    <lineage>
        <taxon>Eukaryota</taxon>
        <taxon>Fungi</taxon>
        <taxon>Dikarya</taxon>
        <taxon>Ascomycota</taxon>
        <taxon>Pezizomycotina</taxon>
        <taxon>Sordariomycetes</taxon>
        <taxon>Sordariomycetidae</taxon>
        <taxon>Magnaporthales</taxon>
        <taxon>Magnaporthaceae</taxon>
        <taxon>Magnaporthiopsis</taxon>
    </lineage>
</organism>
<dbReference type="EMBL" id="ADBL01000513">
    <property type="status" value="NOT_ANNOTATED_CDS"/>
    <property type="molecule type" value="Genomic_DNA"/>
</dbReference>
<reference evidence="3" key="5">
    <citation type="submission" date="2015-06" db="UniProtKB">
        <authorList>
            <consortium name="EnsemblFungi"/>
        </authorList>
    </citation>
    <scope>IDENTIFICATION</scope>
    <source>
        <strain evidence="3">ATCC 64411</strain>
    </source>
</reference>
<dbReference type="OrthoDB" id="10494679at2759"/>
<dbReference type="EnsemblFungi" id="MAPG_02027T0">
    <property type="protein sequence ID" value="MAPG_02027T0"/>
    <property type="gene ID" value="MAPG_02027"/>
</dbReference>
<feature type="compositionally biased region" description="Polar residues" evidence="1">
    <location>
        <begin position="1"/>
        <end position="11"/>
    </location>
</feature>
<keyword evidence="4" id="KW-1185">Reference proteome</keyword>
<sequence>MVNGKRSTSQPGEDRQKSAKRLRRAGPSISNADRCEYPREPSTYQEPLSYLQNSESASQGGQLGAPAAAVYSQTSPSTPAPTTVSSHHEEYGAEPQDYTAPLATAHGGGCSSGSDYAYDDFTNAAWLNRISMTATQGSVHGSRHNSRDMADLAGTQSRPLSLSRVPELPIEERMDRYGGAATQLSPPFSLFTTSFERTWADNDRYRVVQHAGSLVMGNVSPPPDDGRHQLTIDDDDDQDHDIDFPAIAGYPHNQGA</sequence>
<accession>A0A0C4DQ89</accession>